<evidence type="ECO:0000313" key="2">
    <source>
        <dbReference type="Proteomes" id="UP000680679"/>
    </source>
</evidence>
<dbReference type="Proteomes" id="UP000680679">
    <property type="component" value="Chromosome"/>
</dbReference>
<dbReference type="Gene3D" id="3.40.50.1010">
    <property type="entry name" value="5'-nuclease"/>
    <property type="match status" value="1"/>
</dbReference>
<gene>
    <name evidence="1" type="ORF">Atep_12710</name>
</gene>
<evidence type="ECO:0000313" key="1">
    <source>
        <dbReference type="EMBL" id="BCU06594.1"/>
    </source>
</evidence>
<dbReference type="InterPro" id="IPR029060">
    <property type="entry name" value="PIN-like_dom_sf"/>
</dbReference>
<evidence type="ECO:0008006" key="3">
    <source>
        <dbReference type="Google" id="ProtNLM"/>
    </source>
</evidence>
<dbReference type="EMBL" id="AP024563">
    <property type="protein sequence ID" value="BCU06594.1"/>
    <property type="molecule type" value="Genomic_DNA"/>
</dbReference>
<keyword evidence="2" id="KW-1185">Reference proteome</keyword>
<proteinExistence type="predicted"/>
<protein>
    <recommendedName>
        <fullName evidence="3">PIN domain-containing protein</fullName>
    </recommendedName>
</protein>
<reference evidence="1 2" key="1">
    <citation type="submission" date="2021-04" db="EMBL/GenBank/DDBJ databases">
        <title>Complete genome sequencing of Allochromatium tepidum strain NZ.</title>
        <authorList>
            <person name="Tsukatani Y."/>
            <person name="Mori H."/>
        </authorList>
    </citation>
    <scope>NUCLEOTIDE SEQUENCE [LARGE SCALE GENOMIC DNA]</scope>
    <source>
        <strain evidence="1 2">NZ</strain>
    </source>
</reference>
<dbReference type="SUPFAM" id="SSF88723">
    <property type="entry name" value="PIN domain-like"/>
    <property type="match status" value="1"/>
</dbReference>
<name>A0ABN6GBU9_9GAMM</name>
<sequence length="55" mass="6138">MHKYADVPMSLADACLVIMAQSFDTSPVLTLDSDFRIYRKDVRTPIPLIIPDSVA</sequence>
<organism evidence="1 2">
    <name type="scientific">Allochromatium tepidum</name>
    <dbReference type="NCBI Taxonomy" id="553982"/>
    <lineage>
        <taxon>Bacteria</taxon>
        <taxon>Pseudomonadati</taxon>
        <taxon>Pseudomonadota</taxon>
        <taxon>Gammaproteobacteria</taxon>
        <taxon>Chromatiales</taxon>
        <taxon>Chromatiaceae</taxon>
        <taxon>Allochromatium</taxon>
    </lineage>
</organism>
<accession>A0ABN6GBU9</accession>